<gene>
    <name evidence="2" type="ORF">M404DRAFT_1007741</name>
</gene>
<dbReference type="EMBL" id="KN832075">
    <property type="protein sequence ID" value="KIN95137.1"/>
    <property type="molecule type" value="Genomic_DNA"/>
</dbReference>
<feature type="compositionally biased region" description="Low complexity" evidence="1">
    <location>
        <begin position="10"/>
        <end position="21"/>
    </location>
</feature>
<sequence>MVAPVRGVMSSEVLSSFPSSSAREKHSTKGKAGVTLHGVSGSDVDDTAFGKGIFRKTFVRGECDMPLTTEITDQL</sequence>
<keyword evidence="3" id="KW-1185">Reference proteome</keyword>
<protein>
    <submittedName>
        <fullName evidence="2">Uncharacterized protein</fullName>
    </submittedName>
</protein>
<evidence type="ECO:0000313" key="2">
    <source>
        <dbReference type="EMBL" id="KIN95137.1"/>
    </source>
</evidence>
<name>A0A0C3IDK4_PISTI</name>
<dbReference type="HOGENOM" id="CLU_2672057_0_0_1"/>
<reference evidence="3" key="2">
    <citation type="submission" date="2015-01" db="EMBL/GenBank/DDBJ databases">
        <title>Evolutionary Origins and Diversification of the Mycorrhizal Mutualists.</title>
        <authorList>
            <consortium name="DOE Joint Genome Institute"/>
            <consortium name="Mycorrhizal Genomics Consortium"/>
            <person name="Kohler A."/>
            <person name="Kuo A."/>
            <person name="Nagy L.G."/>
            <person name="Floudas D."/>
            <person name="Copeland A."/>
            <person name="Barry K.W."/>
            <person name="Cichocki N."/>
            <person name="Veneault-Fourrey C."/>
            <person name="LaButti K."/>
            <person name="Lindquist E.A."/>
            <person name="Lipzen A."/>
            <person name="Lundell T."/>
            <person name="Morin E."/>
            <person name="Murat C."/>
            <person name="Riley R."/>
            <person name="Ohm R."/>
            <person name="Sun H."/>
            <person name="Tunlid A."/>
            <person name="Henrissat B."/>
            <person name="Grigoriev I.V."/>
            <person name="Hibbett D.S."/>
            <person name="Martin F."/>
        </authorList>
    </citation>
    <scope>NUCLEOTIDE SEQUENCE [LARGE SCALE GENOMIC DNA]</scope>
    <source>
        <strain evidence="3">Marx 270</strain>
    </source>
</reference>
<evidence type="ECO:0000313" key="3">
    <source>
        <dbReference type="Proteomes" id="UP000054217"/>
    </source>
</evidence>
<accession>A0A0C3IDK4</accession>
<feature type="region of interest" description="Disordered" evidence="1">
    <location>
        <begin position="1"/>
        <end position="37"/>
    </location>
</feature>
<evidence type="ECO:0000256" key="1">
    <source>
        <dbReference type="SAM" id="MobiDB-lite"/>
    </source>
</evidence>
<reference evidence="2 3" key="1">
    <citation type="submission" date="2014-04" db="EMBL/GenBank/DDBJ databases">
        <authorList>
            <consortium name="DOE Joint Genome Institute"/>
            <person name="Kuo A."/>
            <person name="Kohler A."/>
            <person name="Costa M.D."/>
            <person name="Nagy L.G."/>
            <person name="Floudas D."/>
            <person name="Copeland A."/>
            <person name="Barry K.W."/>
            <person name="Cichocki N."/>
            <person name="Veneault-Fourrey C."/>
            <person name="LaButti K."/>
            <person name="Lindquist E.A."/>
            <person name="Lipzen A."/>
            <person name="Lundell T."/>
            <person name="Morin E."/>
            <person name="Murat C."/>
            <person name="Sun H."/>
            <person name="Tunlid A."/>
            <person name="Henrissat B."/>
            <person name="Grigoriev I.V."/>
            <person name="Hibbett D.S."/>
            <person name="Martin F."/>
            <person name="Nordberg H.P."/>
            <person name="Cantor M.N."/>
            <person name="Hua S.X."/>
        </authorList>
    </citation>
    <scope>NUCLEOTIDE SEQUENCE [LARGE SCALE GENOMIC DNA]</scope>
    <source>
        <strain evidence="2 3">Marx 270</strain>
    </source>
</reference>
<proteinExistence type="predicted"/>
<dbReference type="Proteomes" id="UP000054217">
    <property type="component" value="Unassembled WGS sequence"/>
</dbReference>
<dbReference type="AlphaFoldDB" id="A0A0C3IDK4"/>
<dbReference type="InParanoid" id="A0A0C3IDK4"/>
<organism evidence="2 3">
    <name type="scientific">Pisolithus tinctorius Marx 270</name>
    <dbReference type="NCBI Taxonomy" id="870435"/>
    <lineage>
        <taxon>Eukaryota</taxon>
        <taxon>Fungi</taxon>
        <taxon>Dikarya</taxon>
        <taxon>Basidiomycota</taxon>
        <taxon>Agaricomycotina</taxon>
        <taxon>Agaricomycetes</taxon>
        <taxon>Agaricomycetidae</taxon>
        <taxon>Boletales</taxon>
        <taxon>Sclerodermatineae</taxon>
        <taxon>Pisolithaceae</taxon>
        <taxon>Pisolithus</taxon>
    </lineage>
</organism>